<dbReference type="EMBL" id="JAUKUD010000004">
    <property type="protein sequence ID" value="KAK0746690.1"/>
    <property type="molecule type" value="Genomic_DNA"/>
</dbReference>
<keyword evidence="1" id="KW-1133">Transmembrane helix</keyword>
<dbReference type="Pfam" id="PF00583">
    <property type="entry name" value="Acetyltransf_1"/>
    <property type="match status" value="1"/>
</dbReference>
<dbReference type="SUPFAM" id="SSF55729">
    <property type="entry name" value="Acyl-CoA N-acyltransferases (Nat)"/>
    <property type="match status" value="1"/>
</dbReference>
<evidence type="ECO:0000256" key="1">
    <source>
        <dbReference type="SAM" id="Phobius"/>
    </source>
</evidence>
<name>A0AA40EWA6_9PEZI</name>
<dbReference type="GO" id="GO:0016747">
    <property type="term" value="F:acyltransferase activity, transferring groups other than amino-acyl groups"/>
    <property type="evidence" value="ECO:0007669"/>
    <property type="project" value="InterPro"/>
</dbReference>
<keyword evidence="4" id="KW-1185">Reference proteome</keyword>
<gene>
    <name evidence="3" type="ORF">B0T18DRAFT_429606</name>
</gene>
<feature type="transmembrane region" description="Helical" evidence="1">
    <location>
        <begin position="118"/>
        <end position="137"/>
    </location>
</feature>
<evidence type="ECO:0000313" key="4">
    <source>
        <dbReference type="Proteomes" id="UP001172155"/>
    </source>
</evidence>
<feature type="domain" description="N-acetyltransferase" evidence="2">
    <location>
        <begin position="117"/>
        <end position="282"/>
    </location>
</feature>
<sequence length="282" mass="29815">MAVSSHMGAVAVAELDLSASCGPNTIVDRINAMPALKTSAAFFTFLRANLVLPHSAISSNVSTPYLSPSDALTLITDSIIQQRHQTALSLLSHPLVLTVLSALLLTIHQYAYVPHAPSFRLALLLVLALLTAFLLAVHRLSAGYLSAAAAFHTAPGDVLIAARLGPTLVGALILHLEPTVASPARNGKKHQHQRSASLRGGKGVIRAWTVRRGYRGQGFGGELLREAARLTRERCGASAEIGFAAGHANSTRVLPEVFNGGLRRGEVRAARALEGVVARGKR</sequence>
<evidence type="ECO:0000259" key="2">
    <source>
        <dbReference type="PROSITE" id="PS51186"/>
    </source>
</evidence>
<dbReference type="Proteomes" id="UP001172155">
    <property type="component" value="Unassembled WGS sequence"/>
</dbReference>
<dbReference type="Gene3D" id="3.40.630.30">
    <property type="match status" value="1"/>
</dbReference>
<dbReference type="InterPro" id="IPR016181">
    <property type="entry name" value="Acyl_CoA_acyltransferase"/>
</dbReference>
<evidence type="ECO:0000313" key="3">
    <source>
        <dbReference type="EMBL" id="KAK0746690.1"/>
    </source>
</evidence>
<protein>
    <recommendedName>
        <fullName evidence="2">N-acetyltransferase domain-containing protein</fullName>
    </recommendedName>
</protein>
<proteinExistence type="predicted"/>
<organism evidence="3 4">
    <name type="scientific">Schizothecium vesticola</name>
    <dbReference type="NCBI Taxonomy" id="314040"/>
    <lineage>
        <taxon>Eukaryota</taxon>
        <taxon>Fungi</taxon>
        <taxon>Dikarya</taxon>
        <taxon>Ascomycota</taxon>
        <taxon>Pezizomycotina</taxon>
        <taxon>Sordariomycetes</taxon>
        <taxon>Sordariomycetidae</taxon>
        <taxon>Sordariales</taxon>
        <taxon>Schizotheciaceae</taxon>
        <taxon>Schizothecium</taxon>
    </lineage>
</organism>
<dbReference type="PROSITE" id="PS51186">
    <property type="entry name" value="GNAT"/>
    <property type="match status" value="1"/>
</dbReference>
<dbReference type="AlphaFoldDB" id="A0AA40EWA6"/>
<dbReference type="InterPro" id="IPR000182">
    <property type="entry name" value="GNAT_dom"/>
</dbReference>
<feature type="transmembrane region" description="Helical" evidence="1">
    <location>
        <begin position="90"/>
        <end position="112"/>
    </location>
</feature>
<keyword evidence="1" id="KW-0812">Transmembrane</keyword>
<keyword evidence="1" id="KW-0472">Membrane</keyword>
<accession>A0AA40EWA6</accession>
<comment type="caution">
    <text evidence="3">The sequence shown here is derived from an EMBL/GenBank/DDBJ whole genome shotgun (WGS) entry which is preliminary data.</text>
</comment>
<reference evidence="3" key="1">
    <citation type="submission" date="2023-06" db="EMBL/GenBank/DDBJ databases">
        <title>Genome-scale phylogeny and comparative genomics of the fungal order Sordariales.</title>
        <authorList>
            <consortium name="Lawrence Berkeley National Laboratory"/>
            <person name="Hensen N."/>
            <person name="Bonometti L."/>
            <person name="Westerberg I."/>
            <person name="Brannstrom I.O."/>
            <person name="Guillou S."/>
            <person name="Cros-Aarteil S."/>
            <person name="Calhoun S."/>
            <person name="Haridas S."/>
            <person name="Kuo A."/>
            <person name="Mondo S."/>
            <person name="Pangilinan J."/>
            <person name="Riley R."/>
            <person name="LaButti K."/>
            <person name="Andreopoulos B."/>
            <person name="Lipzen A."/>
            <person name="Chen C."/>
            <person name="Yanf M."/>
            <person name="Daum C."/>
            <person name="Ng V."/>
            <person name="Clum A."/>
            <person name="Steindorff A."/>
            <person name="Ohm R."/>
            <person name="Martin F."/>
            <person name="Silar P."/>
            <person name="Natvig D."/>
            <person name="Lalanne C."/>
            <person name="Gautier V."/>
            <person name="Ament-velasquez S.L."/>
            <person name="Kruys A."/>
            <person name="Hutchinson M.I."/>
            <person name="Powell A.J."/>
            <person name="Barry K."/>
            <person name="Miller A.N."/>
            <person name="Grigoriev I.V."/>
            <person name="Debuchy R."/>
            <person name="Gladieux P."/>
            <person name="Thoren M.H."/>
            <person name="Johannesson H."/>
        </authorList>
    </citation>
    <scope>NUCLEOTIDE SEQUENCE</scope>
    <source>
        <strain evidence="3">SMH3187-1</strain>
    </source>
</reference>